<organism evidence="1 2">
    <name type="scientific">Candidatus Kirkpatrickella diaphorinae</name>
    <dbReference type="NCBI Taxonomy" id="2984322"/>
    <lineage>
        <taxon>Bacteria</taxon>
        <taxon>Pseudomonadati</taxon>
        <taxon>Pseudomonadota</taxon>
        <taxon>Alphaproteobacteria</taxon>
        <taxon>Acetobacterales</taxon>
        <taxon>Acetobacteraceae</taxon>
        <taxon>Candidatus Kirkpatrickella</taxon>
    </lineage>
</organism>
<reference evidence="1" key="1">
    <citation type="submission" date="2022-10" db="EMBL/GenBank/DDBJ databases">
        <title>Candidatus Kirkpatrella diaphorinas gen. nov., sp. nov., an uncultured endosymbiont identified in a population of Diaphorina citri from Hawaii.</title>
        <authorList>
            <person name="Henry E.M."/>
            <person name="Carlson C.R."/>
            <person name="Kuo Y.-W."/>
        </authorList>
    </citation>
    <scope>NUCLEOTIDE SEQUENCE</scope>
    <source>
        <strain evidence="1">CADCRV1</strain>
    </source>
</reference>
<protein>
    <submittedName>
        <fullName evidence="1">Uncharacterized protein</fullName>
    </submittedName>
</protein>
<keyword evidence="2" id="KW-1185">Reference proteome</keyword>
<evidence type="ECO:0000313" key="2">
    <source>
        <dbReference type="Proteomes" id="UP001163831"/>
    </source>
</evidence>
<dbReference type="EMBL" id="CP107052">
    <property type="protein sequence ID" value="UYH50568.1"/>
    <property type="molecule type" value="Genomic_DNA"/>
</dbReference>
<accession>A0ABY6GGE5</accession>
<evidence type="ECO:0000313" key="1">
    <source>
        <dbReference type="EMBL" id="UYH50568.1"/>
    </source>
</evidence>
<sequence length="97" mass="11159">MTVLDVRENLHPIEDGGIIIHRQQDISDAFLSNLHSERMASAHLREAEYMHVADVPAAVFDLWHALGYDPWRMEAREIIRLLERDHLDAFIATSKAV</sequence>
<gene>
    <name evidence="1" type="ORF">N5W20_05420</name>
</gene>
<dbReference type="Proteomes" id="UP001163831">
    <property type="component" value="Chromosome"/>
</dbReference>
<dbReference type="RefSeq" id="WP_319806153.1">
    <property type="nucleotide sequence ID" value="NZ_CP107052.1"/>
</dbReference>
<name>A0ABY6GGE5_9PROT</name>
<proteinExistence type="predicted"/>